<reference evidence="2 3" key="1">
    <citation type="journal article" date="2019" name="Sci. Rep.">
        <title>Orb-weaving spider Araneus ventricosus genome elucidates the spidroin gene catalogue.</title>
        <authorList>
            <person name="Kono N."/>
            <person name="Nakamura H."/>
            <person name="Ohtoshi R."/>
            <person name="Moran D.A.P."/>
            <person name="Shinohara A."/>
            <person name="Yoshida Y."/>
            <person name="Fujiwara M."/>
            <person name="Mori M."/>
            <person name="Tomita M."/>
            <person name="Arakawa K."/>
        </authorList>
    </citation>
    <scope>NUCLEOTIDE SEQUENCE [LARGE SCALE GENOMIC DNA]</scope>
</reference>
<dbReference type="Pfam" id="PF00650">
    <property type="entry name" value="CRAL_TRIO"/>
    <property type="match status" value="1"/>
</dbReference>
<dbReference type="InterPro" id="IPR036865">
    <property type="entry name" value="CRAL-TRIO_dom_sf"/>
</dbReference>
<organism evidence="2 3">
    <name type="scientific">Araneus ventricosus</name>
    <name type="common">Orbweaver spider</name>
    <name type="synonym">Epeira ventricosa</name>
    <dbReference type="NCBI Taxonomy" id="182803"/>
    <lineage>
        <taxon>Eukaryota</taxon>
        <taxon>Metazoa</taxon>
        <taxon>Ecdysozoa</taxon>
        <taxon>Arthropoda</taxon>
        <taxon>Chelicerata</taxon>
        <taxon>Arachnida</taxon>
        <taxon>Araneae</taxon>
        <taxon>Araneomorphae</taxon>
        <taxon>Entelegynae</taxon>
        <taxon>Araneoidea</taxon>
        <taxon>Araneidae</taxon>
        <taxon>Araneus</taxon>
    </lineage>
</organism>
<evidence type="ECO:0000259" key="1">
    <source>
        <dbReference type="PROSITE" id="PS50191"/>
    </source>
</evidence>
<keyword evidence="3" id="KW-1185">Reference proteome</keyword>
<dbReference type="EMBL" id="BGPR01019688">
    <property type="protein sequence ID" value="GBN82640.1"/>
    <property type="molecule type" value="Genomic_DNA"/>
</dbReference>
<dbReference type="InterPro" id="IPR001251">
    <property type="entry name" value="CRAL-TRIO_dom"/>
</dbReference>
<accession>A0A4Y2S601</accession>
<dbReference type="PANTHER" id="PTHR23324">
    <property type="entry name" value="SEC14 RELATED PROTEIN"/>
    <property type="match status" value="1"/>
</dbReference>
<proteinExistence type="predicted"/>
<dbReference type="Proteomes" id="UP000499080">
    <property type="component" value="Unassembled WGS sequence"/>
</dbReference>
<dbReference type="PROSITE" id="PS50191">
    <property type="entry name" value="CRAL_TRIO"/>
    <property type="match status" value="1"/>
</dbReference>
<name>A0A4Y2S601_ARAVE</name>
<dbReference type="AlphaFoldDB" id="A0A4Y2S601"/>
<protein>
    <submittedName>
        <fullName evidence="2">SEC14-like protein 4</fullName>
    </submittedName>
</protein>
<gene>
    <name evidence="2" type="primary">SEC14L4_0</name>
    <name evidence="2" type="ORF">AVEN_244138_1</name>
</gene>
<dbReference type="SUPFAM" id="SSF46938">
    <property type="entry name" value="CRAL/TRIO N-terminal domain"/>
    <property type="match status" value="1"/>
</dbReference>
<sequence>MTESWESDLSVSEKEALDQLKARMSADMIQELHNDTYHIYLFLKDNNFDVNEAETMLTQTLKWRKKVNADAIESFDPPEIVKIYTKNNRIGFDKKGGIVHYLPLGKLDVKGITMSAKYPDLEKTLVKELEEDIRILKEKRKSPNGPFSDVVLIFDMEGLSFANATDKKGLEYLIRVLRITQNYYPCLIRSVYIINSKFSFDSNLLFCFFVYEVSKFYKVCSNEKETTVICKEILITIF</sequence>
<dbReference type="OrthoDB" id="6464218at2759"/>
<dbReference type="GO" id="GO:0005737">
    <property type="term" value="C:cytoplasm"/>
    <property type="evidence" value="ECO:0007669"/>
    <property type="project" value="TreeGrafter"/>
</dbReference>
<evidence type="ECO:0000313" key="2">
    <source>
        <dbReference type="EMBL" id="GBN82640.1"/>
    </source>
</evidence>
<dbReference type="SUPFAM" id="SSF52087">
    <property type="entry name" value="CRAL/TRIO domain"/>
    <property type="match status" value="1"/>
</dbReference>
<dbReference type="InterPro" id="IPR051064">
    <property type="entry name" value="SEC14/CRAL-TRIO_domain"/>
</dbReference>
<comment type="caution">
    <text evidence="2">The sequence shown here is derived from an EMBL/GenBank/DDBJ whole genome shotgun (WGS) entry which is preliminary data.</text>
</comment>
<feature type="domain" description="CRAL-TRIO" evidence="1">
    <location>
        <begin position="77"/>
        <end position="218"/>
    </location>
</feature>
<evidence type="ECO:0000313" key="3">
    <source>
        <dbReference type="Proteomes" id="UP000499080"/>
    </source>
</evidence>
<dbReference type="Gene3D" id="3.40.525.10">
    <property type="entry name" value="CRAL-TRIO lipid binding domain"/>
    <property type="match status" value="1"/>
</dbReference>
<dbReference type="PANTHER" id="PTHR23324:SF83">
    <property type="entry name" value="SEC14-LIKE PROTEIN 2"/>
    <property type="match status" value="1"/>
</dbReference>
<dbReference type="CDD" id="cd00170">
    <property type="entry name" value="SEC14"/>
    <property type="match status" value="1"/>
</dbReference>
<dbReference type="InterPro" id="IPR036273">
    <property type="entry name" value="CRAL/TRIO_N_dom_sf"/>
</dbReference>